<dbReference type="Proteomes" id="UP001417504">
    <property type="component" value="Unassembled WGS sequence"/>
</dbReference>
<evidence type="ECO:0000313" key="4">
    <source>
        <dbReference type="EMBL" id="KAK9122684.1"/>
    </source>
</evidence>
<dbReference type="InterPro" id="IPR040389">
    <property type="entry name" value="SMR"/>
</dbReference>
<dbReference type="PANTHER" id="PTHR33142">
    <property type="entry name" value="CYCLIN-DEPENDENT PROTEIN KINASE INHIBITOR SMR13"/>
    <property type="match status" value="1"/>
</dbReference>
<keyword evidence="5" id="KW-1185">Reference proteome</keyword>
<evidence type="ECO:0000256" key="3">
    <source>
        <dbReference type="SAM" id="MobiDB-lite"/>
    </source>
</evidence>
<protein>
    <submittedName>
        <fullName evidence="4">Uncharacterized protein</fullName>
    </submittedName>
</protein>
<reference evidence="4 5" key="1">
    <citation type="submission" date="2024-01" db="EMBL/GenBank/DDBJ databases">
        <title>Genome assemblies of Stephania.</title>
        <authorList>
            <person name="Yang L."/>
        </authorList>
    </citation>
    <scope>NUCLEOTIDE SEQUENCE [LARGE SCALE GENOMIC DNA]</scope>
    <source>
        <strain evidence="4">QJT</strain>
        <tissue evidence="4">Leaf</tissue>
    </source>
</reference>
<dbReference type="GO" id="GO:0005634">
    <property type="term" value="C:nucleus"/>
    <property type="evidence" value="ECO:0007669"/>
    <property type="project" value="TreeGrafter"/>
</dbReference>
<feature type="compositionally biased region" description="Basic and acidic residues" evidence="3">
    <location>
        <begin position="44"/>
        <end position="53"/>
    </location>
</feature>
<gene>
    <name evidence="4" type="ORF">Sjap_012286</name>
</gene>
<name>A0AAP0IVS5_9MAGN</name>
<evidence type="ECO:0000256" key="2">
    <source>
        <dbReference type="ARBA" id="ARBA00023306"/>
    </source>
</evidence>
<dbReference type="GO" id="GO:0032875">
    <property type="term" value="P:regulation of DNA endoreduplication"/>
    <property type="evidence" value="ECO:0007669"/>
    <property type="project" value="InterPro"/>
</dbReference>
<feature type="compositionally biased region" description="Basic and acidic residues" evidence="3">
    <location>
        <begin position="10"/>
        <end position="34"/>
    </location>
</feature>
<comment type="caution">
    <text evidence="4">The sequence shown here is derived from an EMBL/GenBank/DDBJ whole genome shotgun (WGS) entry which is preliminary data.</text>
</comment>
<keyword evidence="2" id="KW-0131">Cell cycle</keyword>
<proteinExistence type="predicted"/>
<evidence type="ECO:0000256" key="1">
    <source>
        <dbReference type="ARBA" id="ARBA00023013"/>
    </source>
</evidence>
<sequence>MSTSTNNNSELKKDQKKMIELLEMMPRRDFESEFSRVCSDDEQDYHNSEDDHGSTTTNNKGDDGEEEEDKEELCHGEGVVAAKGRGLGELEVGEGDDEGFRTPTSLDHKIKEGSQCPPAPRKPKSLPLSTKRKLPPSPSLSSWSSMKLHHVRIDLAEEIELLFPPVVVTDLGRKVKKVRGNNDSMP</sequence>
<dbReference type="GO" id="GO:0004860">
    <property type="term" value="F:protein kinase inhibitor activity"/>
    <property type="evidence" value="ECO:0007669"/>
    <property type="project" value="UniProtKB-KW"/>
</dbReference>
<keyword evidence="1" id="KW-0649">Protein kinase inhibitor</keyword>
<accession>A0AAP0IVS5</accession>
<dbReference type="AlphaFoldDB" id="A0AAP0IVS5"/>
<evidence type="ECO:0000313" key="5">
    <source>
        <dbReference type="Proteomes" id="UP001417504"/>
    </source>
</evidence>
<organism evidence="4 5">
    <name type="scientific">Stephania japonica</name>
    <dbReference type="NCBI Taxonomy" id="461633"/>
    <lineage>
        <taxon>Eukaryota</taxon>
        <taxon>Viridiplantae</taxon>
        <taxon>Streptophyta</taxon>
        <taxon>Embryophyta</taxon>
        <taxon>Tracheophyta</taxon>
        <taxon>Spermatophyta</taxon>
        <taxon>Magnoliopsida</taxon>
        <taxon>Ranunculales</taxon>
        <taxon>Menispermaceae</taxon>
        <taxon>Menispermoideae</taxon>
        <taxon>Cissampelideae</taxon>
        <taxon>Stephania</taxon>
    </lineage>
</organism>
<dbReference type="PANTHER" id="PTHR33142:SF65">
    <property type="entry name" value="CYCLIN-DEPENDENT PROTEIN KINASE INHIBITOR SMR2-LIKE"/>
    <property type="match status" value="1"/>
</dbReference>
<dbReference type="EMBL" id="JBBNAE010000005">
    <property type="protein sequence ID" value="KAK9122684.1"/>
    <property type="molecule type" value="Genomic_DNA"/>
</dbReference>
<feature type="region of interest" description="Disordered" evidence="3">
    <location>
        <begin position="1"/>
        <end position="143"/>
    </location>
</feature>